<dbReference type="EMBL" id="CM027687">
    <property type="protein sequence ID" value="KAG0520444.1"/>
    <property type="molecule type" value="Genomic_DNA"/>
</dbReference>
<reference evidence="1" key="1">
    <citation type="journal article" date="2019" name="BMC Genomics">
        <title>A new reference genome for Sorghum bicolor reveals high levels of sequence similarity between sweet and grain genotypes: implications for the genetics of sugar metabolism.</title>
        <authorList>
            <person name="Cooper E.A."/>
            <person name="Brenton Z.W."/>
            <person name="Flinn B.S."/>
            <person name="Jenkins J."/>
            <person name="Shu S."/>
            <person name="Flowers D."/>
            <person name="Luo F."/>
            <person name="Wang Y."/>
            <person name="Xia P."/>
            <person name="Barry K."/>
            <person name="Daum C."/>
            <person name="Lipzen A."/>
            <person name="Yoshinaga Y."/>
            <person name="Schmutz J."/>
            <person name="Saski C."/>
            <person name="Vermerris W."/>
            <person name="Kresovich S."/>
        </authorList>
    </citation>
    <scope>NUCLEOTIDE SEQUENCE</scope>
</reference>
<dbReference type="Proteomes" id="UP000807115">
    <property type="component" value="Chromosome 8"/>
</dbReference>
<proteinExistence type="predicted"/>
<protein>
    <submittedName>
        <fullName evidence="1">Uncharacterized protein</fullName>
    </submittedName>
</protein>
<sequence length="64" mass="7639">MSADAIWENKIMAEARWYLLMLSTISWHGFKTKLNSVSQQFGMEFKYWASLSAYIYEPPHWFLS</sequence>
<comment type="caution">
    <text evidence="1">The sequence shown here is derived from an EMBL/GenBank/DDBJ whole genome shotgun (WGS) entry which is preliminary data.</text>
</comment>
<reference evidence="1" key="2">
    <citation type="submission" date="2020-10" db="EMBL/GenBank/DDBJ databases">
        <authorList>
            <person name="Cooper E.A."/>
            <person name="Brenton Z.W."/>
            <person name="Flinn B.S."/>
            <person name="Jenkins J."/>
            <person name="Shu S."/>
            <person name="Flowers D."/>
            <person name="Luo F."/>
            <person name="Wang Y."/>
            <person name="Xia P."/>
            <person name="Barry K."/>
            <person name="Daum C."/>
            <person name="Lipzen A."/>
            <person name="Yoshinaga Y."/>
            <person name="Schmutz J."/>
            <person name="Saski C."/>
            <person name="Vermerris W."/>
            <person name="Kresovich S."/>
        </authorList>
    </citation>
    <scope>NUCLEOTIDE SEQUENCE</scope>
</reference>
<accession>A0A921QE56</accession>
<evidence type="ECO:0000313" key="1">
    <source>
        <dbReference type="EMBL" id="KAG0520444.1"/>
    </source>
</evidence>
<organism evidence="1 2">
    <name type="scientific">Sorghum bicolor</name>
    <name type="common">Sorghum</name>
    <name type="synonym">Sorghum vulgare</name>
    <dbReference type="NCBI Taxonomy" id="4558"/>
    <lineage>
        <taxon>Eukaryota</taxon>
        <taxon>Viridiplantae</taxon>
        <taxon>Streptophyta</taxon>
        <taxon>Embryophyta</taxon>
        <taxon>Tracheophyta</taxon>
        <taxon>Spermatophyta</taxon>
        <taxon>Magnoliopsida</taxon>
        <taxon>Liliopsida</taxon>
        <taxon>Poales</taxon>
        <taxon>Poaceae</taxon>
        <taxon>PACMAD clade</taxon>
        <taxon>Panicoideae</taxon>
        <taxon>Andropogonodae</taxon>
        <taxon>Andropogoneae</taxon>
        <taxon>Sorghinae</taxon>
        <taxon>Sorghum</taxon>
    </lineage>
</organism>
<evidence type="ECO:0000313" key="2">
    <source>
        <dbReference type="Proteomes" id="UP000807115"/>
    </source>
</evidence>
<dbReference type="AlphaFoldDB" id="A0A921QE56"/>
<name>A0A921QE56_SORBI</name>
<gene>
    <name evidence="1" type="ORF">BDA96_08G074700</name>
</gene>